<dbReference type="EMBL" id="LQXD01000001">
    <property type="protein sequence ID" value="OIJ23411.1"/>
    <property type="molecule type" value="Genomic_DNA"/>
</dbReference>
<dbReference type="PANTHER" id="PTHR30333">
    <property type="entry name" value="CYTOCHROME C-TYPE PROTEIN"/>
    <property type="match status" value="1"/>
</dbReference>
<feature type="binding site" description="covalent" evidence="13">
    <location>
        <position position="141"/>
    </location>
    <ligand>
        <name>heme</name>
        <dbReference type="ChEBI" id="CHEBI:30413"/>
        <label>4</label>
    </ligand>
</feature>
<evidence type="ECO:0000256" key="15">
    <source>
        <dbReference type="SAM" id="Phobius"/>
    </source>
</evidence>
<evidence type="ECO:0000256" key="6">
    <source>
        <dbReference type="ARBA" id="ARBA00022692"/>
    </source>
</evidence>
<keyword evidence="5 12" id="KW-0349">Heme</keyword>
<dbReference type="PANTHER" id="PTHR30333:SF1">
    <property type="entry name" value="CYTOCHROME C-TYPE PROTEIN NAPC"/>
    <property type="match status" value="1"/>
</dbReference>
<evidence type="ECO:0000256" key="10">
    <source>
        <dbReference type="ARBA" id="ARBA00023004"/>
    </source>
</evidence>
<dbReference type="OrthoDB" id="9782159at2"/>
<dbReference type="KEGG" id="aia:AWH56_007310"/>
<feature type="binding site" description="covalent" evidence="13">
    <location>
        <position position="43"/>
    </location>
    <ligand>
        <name>heme</name>
        <dbReference type="ChEBI" id="CHEBI:30413"/>
        <label>1</label>
    </ligand>
</feature>
<dbReference type="Proteomes" id="UP000180175">
    <property type="component" value="Chromosome"/>
</dbReference>
<accession>A0A1S2MFC7</accession>
<evidence type="ECO:0000256" key="13">
    <source>
        <dbReference type="PIRSR" id="PIRSR000013-1"/>
    </source>
</evidence>
<evidence type="ECO:0000256" key="5">
    <source>
        <dbReference type="ARBA" id="ARBA00022617"/>
    </source>
</evidence>
<evidence type="ECO:0000313" key="17">
    <source>
        <dbReference type="EMBL" id="OIJ23411.1"/>
    </source>
</evidence>
<feature type="binding site" description="covalent" evidence="13">
    <location>
        <position position="46"/>
    </location>
    <ligand>
        <name>heme</name>
        <dbReference type="ChEBI" id="CHEBI:30413"/>
        <label>1</label>
    </ligand>
</feature>
<keyword evidence="3 12" id="KW-0813">Transport</keyword>
<evidence type="ECO:0000256" key="12">
    <source>
        <dbReference type="PIRNR" id="PIRNR000013"/>
    </source>
</evidence>
<feature type="binding site" description="covalent" evidence="13">
    <location>
        <position position="119"/>
    </location>
    <ligand>
        <name>heme</name>
        <dbReference type="ChEBI" id="CHEBI:30413"/>
        <label>3</label>
    </ligand>
</feature>
<evidence type="ECO:0000256" key="14">
    <source>
        <dbReference type="PIRSR" id="PIRSR000013-2"/>
    </source>
</evidence>
<keyword evidence="7 12" id="KW-0479">Metal-binding</keyword>
<dbReference type="InterPro" id="IPR051174">
    <property type="entry name" value="Cytochrome_c-type_ET"/>
</dbReference>
<feature type="binding site" evidence="13">
    <location>
        <position position="67"/>
    </location>
    <ligand>
        <name>a menaquinol</name>
        <dbReference type="ChEBI" id="CHEBI:18151"/>
    </ligand>
</feature>
<feature type="binding site" description="covalent" evidence="13">
    <location>
        <position position="138"/>
    </location>
    <ligand>
        <name>heme</name>
        <dbReference type="ChEBI" id="CHEBI:30413"/>
        <label>4</label>
    </ligand>
</feature>
<feature type="binding site" description="covalent" evidence="13">
    <location>
        <position position="66"/>
    </location>
    <ligand>
        <name>heme</name>
        <dbReference type="ChEBI" id="CHEBI:30413"/>
        <label>2</label>
    </ligand>
</feature>
<feature type="domain" description="NapC/NirT cytochrome c N-terminal" evidence="16">
    <location>
        <begin position="9"/>
        <end position="149"/>
    </location>
</feature>
<dbReference type="InterPro" id="IPR024717">
    <property type="entry name" value="NapC/NirT/NrfH"/>
</dbReference>
<evidence type="ECO:0000256" key="7">
    <source>
        <dbReference type="ARBA" id="ARBA00022723"/>
    </source>
</evidence>
<keyword evidence="6 15" id="KW-0812">Transmembrane</keyword>
<comment type="subcellular location">
    <subcellularLocation>
        <location evidence="1">Cell membrane</location>
        <topology evidence="1">Single-pass membrane protein</topology>
    </subcellularLocation>
</comment>
<evidence type="ECO:0000256" key="3">
    <source>
        <dbReference type="ARBA" id="ARBA00022448"/>
    </source>
</evidence>
<comment type="similarity">
    <text evidence="2">Belongs to the NapC/NirT/NrfH family.</text>
</comment>
<feature type="binding site" description="covalent" evidence="13">
    <location>
        <position position="69"/>
    </location>
    <ligand>
        <name>heme</name>
        <dbReference type="ChEBI" id="CHEBI:30413"/>
        <label>2</label>
    </ligand>
</feature>
<dbReference type="Pfam" id="PF03264">
    <property type="entry name" value="Cytochrom_NNT"/>
    <property type="match status" value="1"/>
</dbReference>
<reference evidence="18 19" key="3">
    <citation type="journal article" date="2019" name="Int. J. Syst. Evol. Microbiol.">
        <title>Anaerobacillus isosaccharinicus sp. nov., an alkaliphilic bacterium which degrades isosaccharinic acid.</title>
        <authorList>
            <person name="Bassil N.M."/>
            <person name="Lloyd J.R."/>
        </authorList>
    </citation>
    <scope>NUCLEOTIDE SEQUENCE [LARGE SCALE GENOMIC DNA]</scope>
    <source>
        <strain evidence="18 19">NB2006</strain>
    </source>
</reference>
<reference evidence="18" key="4">
    <citation type="submission" date="2020-10" db="EMBL/GenBank/DDBJ databases">
        <authorList>
            <person name="Bassil N.M."/>
            <person name="Lloyd J.R."/>
        </authorList>
    </citation>
    <scope>NUCLEOTIDE SEQUENCE</scope>
    <source>
        <strain evidence="18">NB2006</strain>
    </source>
</reference>
<dbReference type="InterPro" id="IPR036280">
    <property type="entry name" value="Multihaem_cyt_sf"/>
</dbReference>
<evidence type="ECO:0000259" key="16">
    <source>
        <dbReference type="Pfam" id="PF03264"/>
    </source>
</evidence>
<sequence length="171" mass="18805">MGEMLKKLDKKILLFTLIGVFAGIVLFAGTASTLKATDTGEFCSSCHIMGTAYETFANSNHASLACNDCHLPQDNAVNKLVEKAKAGMGHMYMNTLGASKIPDVLHATGNSQEIIQQNCISCHEPSLQNVSHDVKGSCIDCHRQVPHSKGDFRPAEWFEPREFFFMEPGRK</sequence>
<reference evidence="17 19" key="1">
    <citation type="submission" date="2016-10" db="EMBL/GenBank/DDBJ databases">
        <title>Draft genome sequences of four alkaliphilic bacteria belonging to the Anaerobacillus genus.</title>
        <authorList>
            <person name="Bassil N.M."/>
            <person name="Lloyd J.R."/>
        </authorList>
    </citation>
    <scope>NUCLEOTIDE SEQUENCE [LARGE SCALE GENOMIC DNA]</scope>
    <source>
        <strain evidence="17 19">NB2006</strain>
    </source>
</reference>
<dbReference type="GO" id="GO:0009055">
    <property type="term" value="F:electron transfer activity"/>
    <property type="evidence" value="ECO:0007669"/>
    <property type="project" value="TreeGrafter"/>
</dbReference>
<comment type="cofactor">
    <cofactor evidence="13">
        <name>heme</name>
        <dbReference type="ChEBI" id="CHEBI:30413"/>
    </cofactor>
    <text evidence="13">Binds 4 heme groups per subunit.</text>
</comment>
<feature type="binding site" description="axial binding residue" evidence="14">
    <location>
        <position position="70"/>
    </location>
    <ligand>
        <name>heme</name>
        <dbReference type="ChEBI" id="CHEBI:30413"/>
        <label>2</label>
    </ligand>
    <ligandPart>
        <name>Fe</name>
        <dbReference type="ChEBI" id="CHEBI:18248"/>
    </ligandPart>
</feature>
<reference evidence="18 19" key="2">
    <citation type="journal article" date="2017" name="Genome Announc.">
        <title>Draft Genome Sequences of Four Alkaliphilic Bacteria Belonging to the Anaerobacillus Genus.</title>
        <authorList>
            <person name="Bassil N.M."/>
            <person name="Lloyd J.R."/>
        </authorList>
    </citation>
    <scope>NUCLEOTIDE SEQUENCE [LARGE SCALE GENOMIC DNA]</scope>
    <source>
        <strain evidence="18 19">NB2006</strain>
    </source>
</reference>
<gene>
    <name evidence="17" type="ORF">AWH56_00525</name>
    <name evidence="18" type="ORF">AWH56_007310</name>
</gene>
<keyword evidence="11 15" id="KW-0472">Membrane</keyword>
<comment type="PTM">
    <text evidence="12">Binds 4 heme groups per subunit.</text>
</comment>
<keyword evidence="9 15" id="KW-1133">Transmembrane helix</keyword>
<feature type="binding site" description="axial binding residue" evidence="14">
    <location>
        <position position="142"/>
    </location>
    <ligand>
        <name>heme</name>
        <dbReference type="ChEBI" id="CHEBI:30413"/>
        <label>4</label>
    </ligand>
    <ligandPart>
        <name>Fe</name>
        <dbReference type="ChEBI" id="CHEBI:18248"/>
    </ligandPart>
</feature>
<dbReference type="SUPFAM" id="SSF48695">
    <property type="entry name" value="Multiheme cytochromes"/>
    <property type="match status" value="1"/>
</dbReference>
<keyword evidence="10 12" id="KW-0408">Iron</keyword>
<name>A0A1S2MFC7_9BACI</name>
<keyword evidence="8 12" id="KW-0249">Electron transport</keyword>
<evidence type="ECO:0000256" key="1">
    <source>
        <dbReference type="ARBA" id="ARBA00004162"/>
    </source>
</evidence>
<dbReference type="GO" id="GO:0020037">
    <property type="term" value="F:heme binding"/>
    <property type="evidence" value="ECO:0007669"/>
    <property type="project" value="InterPro"/>
</dbReference>
<evidence type="ECO:0000313" key="18">
    <source>
        <dbReference type="EMBL" id="QOY37418.1"/>
    </source>
</evidence>
<evidence type="ECO:0000256" key="4">
    <source>
        <dbReference type="ARBA" id="ARBA00022475"/>
    </source>
</evidence>
<dbReference type="GO" id="GO:0019333">
    <property type="term" value="P:denitrification pathway"/>
    <property type="evidence" value="ECO:0007669"/>
    <property type="project" value="InterPro"/>
</dbReference>
<evidence type="ECO:0000256" key="2">
    <source>
        <dbReference type="ARBA" id="ARBA00007395"/>
    </source>
</evidence>
<feature type="transmembrane region" description="Helical" evidence="15">
    <location>
        <begin position="12"/>
        <end position="34"/>
    </location>
</feature>
<feature type="binding site" description="covalent" evidence="13">
    <location>
        <position position="122"/>
    </location>
    <ligand>
        <name>heme</name>
        <dbReference type="ChEBI" id="CHEBI:30413"/>
        <label>3</label>
    </ligand>
</feature>
<dbReference type="GO" id="GO:0046872">
    <property type="term" value="F:metal ion binding"/>
    <property type="evidence" value="ECO:0007669"/>
    <property type="project" value="UniProtKB-KW"/>
</dbReference>
<protein>
    <recommendedName>
        <fullName evidence="12">Cytochrome c-type protein</fullName>
    </recommendedName>
</protein>
<keyword evidence="4" id="KW-1003">Cell membrane</keyword>
<dbReference type="AlphaFoldDB" id="A0A1S2MFC7"/>
<feature type="binding site" description="axial binding residue" evidence="14">
    <location>
        <position position="49"/>
    </location>
    <ligand>
        <name>heme</name>
        <dbReference type="ChEBI" id="CHEBI:30413"/>
        <label>1</label>
    </ligand>
    <ligandPart>
        <name>Fe</name>
        <dbReference type="ChEBI" id="CHEBI:18248"/>
    </ligandPart>
</feature>
<dbReference type="GO" id="GO:0009061">
    <property type="term" value="P:anaerobic respiration"/>
    <property type="evidence" value="ECO:0007669"/>
    <property type="project" value="TreeGrafter"/>
</dbReference>
<evidence type="ECO:0000256" key="11">
    <source>
        <dbReference type="ARBA" id="ARBA00023136"/>
    </source>
</evidence>
<dbReference type="InterPro" id="IPR005126">
    <property type="entry name" value="NapC/NirT_cyt_c_N"/>
</dbReference>
<evidence type="ECO:0000256" key="8">
    <source>
        <dbReference type="ARBA" id="ARBA00022982"/>
    </source>
</evidence>
<organism evidence="17 19">
    <name type="scientific">Anaerobacillus isosaccharinicus</name>
    <dbReference type="NCBI Taxonomy" id="1532552"/>
    <lineage>
        <taxon>Bacteria</taxon>
        <taxon>Bacillati</taxon>
        <taxon>Bacillota</taxon>
        <taxon>Bacilli</taxon>
        <taxon>Bacillales</taxon>
        <taxon>Bacillaceae</taxon>
        <taxon>Anaerobacillus</taxon>
    </lineage>
</organism>
<dbReference type="RefSeq" id="WP_071315320.1">
    <property type="nucleotide sequence ID" value="NZ_CP063356.2"/>
</dbReference>
<dbReference type="PIRSF" id="PIRSF000013">
    <property type="entry name" value="4_hem_cytochrm_NapC"/>
    <property type="match status" value="1"/>
</dbReference>
<proteinExistence type="inferred from homology"/>
<feature type="binding site" evidence="13">
    <location>
        <position position="79"/>
    </location>
    <ligand>
        <name>a menaquinol</name>
        <dbReference type="ChEBI" id="CHEBI:18151"/>
    </ligand>
</feature>
<dbReference type="EMBL" id="CP063356">
    <property type="protein sequence ID" value="QOY37418.1"/>
    <property type="molecule type" value="Genomic_DNA"/>
</dbReference>
<feature type="binding site" description="axial binding residue" evidence="14">
    <location>
        <position position="61"/>
    </location>
    <ligand>
        <name>heme</name>
        <dbReference type="ChEBI" id="CHEBI:30413"/>
        <label>3</label>
    </ligand>
    <ligandPart>
        <name>Fe</name>
        <dbReference type="ChEBI" id="CHEBI:18248"/>
    </ligandPart>
</feature>
<evidence type="ECO:0000313" key="19">
    <source>
        <dbReference type="Proteomes" id="UP000180175"/>
    </source>
</evidence>
<keyword evidence="19" id="KW-1185">Reference proteome</keyword>
<dbReference type="InterPro" id="IPR038266">
    <property type="entry name" value="NapC/NirT_cytc_sf"/>
</dbReference>
<dbReference type="Gene3D" id="1.10.3820.10">
    <property type="entry name" value="Di-heme elbow motif domain"/>
    <property type="match status" value="1"/>
</dbReference>
<feature type="binding site" description="axial binding residue" evidence="14">
    <location>
        <position position="123"/>
    </location>
    <ligand>
        <name>heme</name>
        <dbReference type="ChEBI" id="CHEBI:30413"/>
        <label>3</label>
    </ligand>
    <ligandPart>
        <name>Fe</name>
        <dbReference type="ChEBI" id="CHEBI:18248"/>
    </ligandPart>
</feature>
<feature type="binding site" description="axial binding residue" evidence="14">
    <location>
        <position position="147"/>
    </location>
    <ligand>
        <name>heme</name>
        <dbReference type="ChEBI" id="CHEBI:30413"/>
        <label>2</label>
    </ligand>
    <ligandPart>
        <name>Fe</name>
        <dbReference type="ChEBI" id="CHEBI:18248"/>
    </ligandPart>
</feature>
<dbReference type="GO" id="GO:0005886">
    <property type="term" value="C:plasma membrane"/>
    <property type="evidence" value="ECO:0007669"/>
    <property type="project" value="UniProtKB-SubCell"/>
</dbReference>
<evidence type="ECO:0000256" key="9">
    <source>
        <dbReference type="ARBA" id="ARBA00022989"/>
    </source>
</evidence>